<dbReference type="RefSeq" id="WP_377408367.1">
    <property type="nucleotide sequence ID" value="NZ_JBHSCY010000001.1"/>
</dbReference>
<proteinExistence type="predicted"/>
<gene>
    <name evidence="1" type="ORF">ACFOWD_04160</name>
</gene>
<dbReference type="Gene3D" id="2.60.120.200">
    <property type="match status" value="1"/>
</dbReference>
<comment type="caution">
    <text evidence="1">The sequence shown here is derived from an EMBL/GenBank/DDBJ whole genome shotgun (WGS) entry which is preliminary data.</text>
</comment>
<keyword evidence="2" id="KW-1185">Reference proteome</keyword>
<organism evidence="1 2">
    <name type="scientific">Polaribacter marinivivus</name>
    <dbReference type="NCBI Taxonomy" id="1524260"/>
    <lineage>
        <taxon>Bacteria</taxon>
        <taxon>Pseudomonadati</taxon>
        <taxon>Bacteroidota</taxon>
        <taxon>Flavobacteriia</taxon>
        <taxon>Flavobacteriales</taxon>
        <taxon>Flavobacteriaceae</taxon>
    </lineage>
</organism>
<evidence type="ECO:0000313" key="2">
    <source>
        <dbReference type="Proteomes" id="UP001595826"/>
    </source>
</evidence>
<dbReference type="Proteomes" id="UP001595826">
    <property type="component" value="Unassembled WGS sequence"/>
</dbReference>
<name>A0ABV8R797_9FLAO</name>
<dbReference type="InterPro" id="IPR013320">
    <property type="entry name" value="ConA-like_dom_sf"/>
</dbReference>
<protein>
    <submittedName>
        <fullName evidence="1">Uncharacterized protein</fullName>
    </submittedName>
</protein>
<reference evidence="2" key="1">
    <citation type="journal article" date="2019" name="Int. J. Syst. Evol. Microbiol.">
        <title>The Global Catalogue of Microorganisms (GCM) 10K type strain sequencing project: providing services to taxonomists for standard genome sequencing and annotation.</title>
        <authorList>
            <consortium name="The Broad Institute Genomics Platform"/>
            <consortium name="The Broad Institute Genome Sequencing Center for Infectious Disease"/>
            <person name="Wu L."/>
            <person name="Ma J."/>
        </authorList>
    </citation>
    <scope>NUCLEOTIDE SEQUENCE [LARGE SCALE GENOMIC DNA]</scope>
    <source>
        <strain evidence="2">CECT 8655</strain>
    </source>
</reference>
<sequence>MSEKPFLATFDNQEEFQKNWKNNSWKSPASYQLEKGFLKISTRPNSNDRVKIRSKNTFTTGKYTWRIFVPKFNLYEQVSIGAFLYHNQEKEFEFDFEIGSGQEKDREKLGLKNDEAIVFCVSQFEPFNSSQYPVQMNDWSTFTIELLDIDGFYFVKWYINNQLVKELQTQVDASTSFRAHCSLENLGFIGDKKTTQENFVLFDYFEFKK</sequence>
<dbReference type="SUPFAM" id="SSF49899">
    <property type="entry name" value="Concanavalin A-like lectins/glucanases"/>
    <property type="match status" value="1"/>
</dbReference>
<accession>A0ABV8R797</accession>
<dbReference type="EMBL" id="JBHSCY010000001">
    <property type="protein sequence ID" value="MFC4268091.1"/>
    <property type="molecule type" value="Genomic_DNA"/>
</dbReference>
<evidence type="ECO:0000313" key="1">
    <source>
        <dbReference type="EMBL" id="MFC4268091.1"/>
    </source>
</evidence>